<dbReference type="Proteomes" id="UP000317839">
    <property type="component" value="Unassembled WGS sequence"/>
</dbReference>
<dbReference type="SUPFAM" id="SSF51735">
    <property type="entry name" value="NAD(P)-binding Rossmann-fold domains"/>
    <property type="match status" value="1"/>
</dbReference>
<dbReference type="Pfam" id="PF08732">
    <property type="entry name" value="HIM1"/>
    <property type="match status" value="1"/>
</dbReference>
<dbReference type="PANTHER" id="PTHR14097">
    <property type="entry name" value="OXIDOREDUCTASE HTATIP2"/>
    <property type="match status" value="1"/>
</dbReference>
<evidence type="ECO:0008006" key="3">
    <source>
        <dbReference type="Google" id="ProtNLM"/>
    </source>
</evidence>
<proteinExistence type="predicted"/>
<dbReference type="InterPro" id="IPR036291">
    <property type="entry name" value="NAD(P)-bd_dom_sf"/>
</dbReference>
<evidence type="ECO:0000313" key="1">
    <source>
        <dbReference type="EMBL" id="TQV74698.1"/>
    </source>
</evidence>
<protein>
    <recommendedName>
        <fullName evidence="3">NAD-dependent epimerase/dehydratase family protein</fullName>
    </recommendedName>
</protein>
<dbReference type="Gene3D" id="3.40.50.720">
    <property type="entry name" value="NAD(P)-binding Rossmann-like Domain"/>
    <property type="match status" value="1"/>
</dbReference>
<gene>
    <name evidence="1" type="ORF">FLL45_06980</name>
</gene>
<dbReference type="PANTHER" id="PTHR14097:SF7">
    <property type="entry name" value="OXIDOREDUCTASE HTATIP2"/>
    <property type="match status" value="1"/>
</dbReference>
<dbReference type="EMBL" id="VIKR01000002">
    <property type="protein sequence ID" value="TQV74698.1"/>
    <property type="molecule type" value="Genomic_DNA"/>
</dbReference>
<dbReference type="InterPro" id="IPR014843">
    <property type="entry name" value="Him1/Fmp52"/>
</dbReference>
<dbReference type="AlphaFoldDB" id="A0A545TBV4"/>
<evidence type="ECO:0000313" key="2">
    <source>
        <dbReference type="Proteomes" id="UP000317839"/>
    </source>
</evidence>
<dbReference type="RefSeq" id="WP_142941312.1">
    <property type="nucleotide sequence ID" value="NZ_VIKR01000002.1"/>
</dbReference>
<name>A0A545TBV4_9GAMM</name>
<accession>A0A545TBV4</accession>
<dbReference type="OrthoDB" id="9798632at2"/>
<reference evidence="1 2" key="1">
    <citation type="submission" date="2019-06" db="EMBL/GenBank/DDBJ databases">
        <title>Draft genome of Aliikangiella marina GYP-15.</title>
        <authorList>
            <person name="Wang G."/>
        </authorList>
    </citation>
    <scope>NUCLEOTIDE SEQUENCE [LARGE SCALE GENOMIC DNA]</scope>
    <source>
        <strain evidence="1 2">GYP-15</strain>
    </source>
</reference>
<comment type="caution">
    <text evidence="1">The sequence shown here is derived from an EMBL/GenBank/DDBJ whole genome shotgun (WGS) entry which is preliminary data.</text>
</comment>
<keyword evidence="2" id="KW-1185">Reference proteome</keyword>
<sequence length="225" mass="24853">MTNLVVAGVTGLIGSEVLKQDLSPFQQVFCLARKAIDLSSFQSRSKPNVHTKLPPDFQLLNTDFNQIELPQASSTSDAIICALGTTIKKAGSQSAFRQVDYHMVLNLANAGINRGYKRFIVVSSVSADAKSDNFYLKTKGELELALRSLDFEQLCVIRPALLLGPRAEFRIAERIGTILLPLLSPLLIGKLRRYRPVQAKAVAKRLVSESLKQNKPFRIVESEAI</sequence>
<organism evidence="1 2">
    <name type="scientific">Aliikangiella marina</name>
    <dbReference type="NCBI Taxonomy" id="1712262"/>
    <lineage>
        <taxon>Bacteria</taxon>
        <taxon>Pseudomonadati</taxon>
        <taxon>Pseudomonadota</taxon>
        <taxon>Gammaproteobacteria</taxon>
        <taxon>Oceanospirillales</taxon>
        <taxon>Pleioneaceae</taxon>
        <taxon>Aliikangiella</taxon>
    </lineage>
</organism>